<reference evidence="2 3" key="1">
    <citation type="journal article" date="2014" name="Agronomy (Basel)">
        <title>A Draft Genome Sequence for Ensete ventricosum, the Drought-Tolerant Tree Against Hunger.</title>
        <authorList>
            <person name="Harrison J."/>
            <person name="Moore K.A."/>
            <person name="Paszkiewicz K."/>
            <person name="Jones T."/>
            <person name="Grant M."/>
            <person name="Ambacheew D."/>
            <person name="Muzemil S."/>
            <person name="Studholme D.J."/>
        </authorList>
    </citation>
    <scope>NUCLEOTIDE SEQUENCE [LARGE SCALE GENOMIC DNA]</scope>
</reference>
<dbReference type="EMBL" id="AMZH03024369">
    <property type="protein sequence ID" value="RRT35876.1"/>
    <property type="molecule type" value="Genomic_DNA"/>
</dbReference>
<gene>
    <name evidence="2" type="ORF">B296_00045493</name>
</gene>
<sequence>MVDFGRALAMKLNSNSFANRSNEDIEAGLRREYQILAARIDVLCRIAAAIIRLKGRESKIGRERFALYLGSERGTASRQLGRLRELRRLGAVVAPPQAGSPGSGPQATSFAEIPSRELIVELSICLDLASEAEKSLDRDDERSRVGRGTAGSDPCALARPRSSQHRGGARSDGKSPRVRLGRSATGVVELKSGGNVSARVDCGFLQEGQVGSRNDPSDGQVSFVIDFVISRSVEARGPYSNSNGVSVPESLSFLLLTIPLHLIICRPWSLRRDARLQLEDVDLAHLTYVRPLTPPCLCQVGFPVSGQPCWRANYPRTQGHDSHVNIYHIINKMKY</sequence>
<evidence type="ECO:0000313" key="3">
    <source>
        <dbReference type="Proteomes" id="UP000287651"/>
    </source>
</evidence>
<protein>
    <submittedName>
        <fullName evidence="2">Uncharacterized protein</fullName>
    </submittedName>
</protein>
<comment type="caution">
    <text evidence="2">The sequence shown here is derived from an EMBL/GenBank/DDBJ whole genome shotgun (WGS) entry which is preliminary data.</text>
</comment>
<accession>A0A426X8S4</accession>
<evidence type="ECO:0000256" key="1">
    <source>
        <dbReference type="SAM" id="MobiDB-lite"/>
    </source>
</evidence>
<proteinExistence type="predicted"/>
<organism evidence="2 3">
    <name type="scientific">Ensete ventricosum</name>
    <name type="common">Abyssinian banana</name>
    <name type="synonym">Musa ensete</name>
    <dbReference type="NCBI Taxonomy" id="4639"/>
    <lineage>
        <taxon>Eukaryota</taxon>
        <taxon>Viridiplantae</taxon>
        <taxon>Streptophyta</taxon>
        <taxon>Embryophyta</taxon>
        <taxon>Tracheophyta</taxon>
        <taxon>Spermatophyta</taxon>
        <taxon>Magnoliopsida</taxon>
        <taxon>Liliopsida</taxon>
        <taxon>Zingiberales</taxon>
        <taxon>Musaceae</taxon>
        <taxon>Ensete</taxon>
    </lineage>
</organism>
<evidence type="ECO:0000313" key="2">
    <source>
        <dbReference type="EMBL" id="RRT35876.1"/>
    </source>
</evidence>
<feature type="region of interest" description="Disordered" evidence="1">
    <location>
        <begin position="136"/>
        <end position="184"/>
    </location>
</feature>
<dbReference type="AlphaFoldDB" id="A0A426X8S4"/>
<name>A0A426X8S4_ENSVE</name>
<dbReference type="Proteomes" id="UP000287651">
    <property type="component" value="Unassembled WGS sequence"/>
</dbReference>